<comment type="subunit">
    <text evidence="12">Component of a multi-subunit COQ enzyme complex.</text>
</comment>
<evidence type="ECO:0000256" key="4">
    <source>
        <dbReference type="ARBA" id="ARBA00022688"/>
    </source>
</evidence>
<keyword evidence="4 12" id="KW-0831">Ubiquinone biosynthesis</keyword>
<dbReference type="FunFam" id="3.50.50.60:FF:000021">
    <property type="entry name" value="Ubiquinone biosynthesis monooxygenase COQ6"/>
    <property type="match status" value="1"/>
</dbReference>
<evidence type="ECO:0000313" key="14">
    <source>
        <dbReference type="EMBL" id="GBN34783.1"/>
    </source>
</evidence>
<evidence type="ECO:0000256" key="6">
    <source>
        <dbReference type="ARBA" id="ARBA00022827"/>
    </source>
</evidence>
<comment type="pathway">
    <text evidence="12">Cofactor biosynthesis; ubiquinone biosynthesis.</text>
</comment>
<name>A0A4Y2N7A1_ARAVE</name>
<protein>
    <recommendedName>
        <fullName evidence="12">Ubiquinone biosynthesis monooxygenase COQ6, mitochondrial</fullName>
        <ecNumber evidence="12">1.14.15.45</ecNumber>
    </recommendedName>
    <alternativeName>
        <fullName evidence="12">2-methoxy-6-polyprenolphenol 4-hydroxylase</fullName>
        <ecNumber evidence="12">1.14.15.46</ecNumber>
    </alternativeName>
</protein>
<keyword evidence="11 12" id="KW-0472">Membrane</keyword>
<evidence type="ECO:0000256" key="5">
    <source>
        <dbReference type="ARBA" id="ARBA00022792"/>
    </source>
</evidence>
<dbReference type="UniPathway" id="UPA00232"/>
<dbReference type="HAMAP" id="MF_03193">
    <property type="entry name" value="COQ6_monooxygenase"/>
    <property type="match status" value="1"/>
</dbReference>
<evidence type="ECO:0000259" key="13">
    <source>
        <dbReference type="Pfam" id="PF01494"/>
    </source>
</evidence>
<keyword evidence="14" id="KW-0830">Ubiquinone</keyword>
<evidence type="ECO:0000313" key="15">
    <source>
        <dbReference type="Proteomes" id="UP000499080"/>
    </source>
</evidence>
<gene>
    <name evidence="14" type="primary">coq6_0</name>
    <name evidence="14" type="ORF">AVEN_221536_1</name>
</gene>
<dbReference type="AlphaFoldDB" id="A0A4Y2N7A1"/>
<dbReference type="EC" id="1.14.15.45" evidence="12"/>
<evidence type="ECO:0000256" key="3">
    <source>
        <dbReference type="ARBA" id="ARBA00022630"/>
    </source>
</evidence>
<dbReference type="PANTHER" id="PTHR43876">
    <property type="entry name" value="UBIQUINONE BIOSYNTHESIS MONOOXYGENASE COQ6, MITOCHONDRIAL"/>
    <property type="match status" value="1"/>
</dbReference>
<dbReference type="NCBIfam" id="TIGR01988">
    <property type="entry name" value="Ubi-OHases"/>
    <property type="match status" value="1"/>
</dbReference>
<keyword evidence="9 12" id="KW-0503">Monooxygenase</keyword>
<dbReference type="Gene3D" id="3.50.50.60">
    <property type="entry name" value="FAD/NAD(P)-binding domain"/>
    <property type="match status" value="2"/>
</dbReference>
<dbReference type="GO" id="GO:0071949">
    <property type="term" value="F:FAD binding"/>
    <property type="evidence" value="ECO:0007669"/>
    <property type="project" value="InterPro"/>
</dbReference>
<proteinExistence type="inferred from homology"/>
<comment type="subcellular location">
    <subcellularLocation>
        <location evidence="12">Mitochondrion inner membrane</location>
        <topology evidence="12">Peripheral membrane protein</topology>
        <orientation evidence="12">Matrix side</orientation>
    </subcellularLocation>
</comment>
<dbReference type="EMBL" id="BGPR01008590">
    <property type="protein sequence ID" value="GBN34783.1"/>
    <property type="molecule type" value="Genomic_DNA"/>
</dbReference>
<dbReference type="FunFam" id="3.50.50.60:FF:000086">
    <property type="entry name" value="Ubiquinone biosynthesis monooxygenase COQ6, mitochondrial"/>
    <property type="match status" value="1"/>
</dbReference>
<comment type="caution">
    <text evidence="14">The sequence shown here is derived from an EMBL/GenBank/DDBJ whole genome shotgun (WGS) entry which is preliminary data.</text>
</comment>
<keyword evidence="5 12" id="KW-0999">Mitochondrion inner membrane</keyword>
<dbReference type="GO" id="GO:0120538">
    <property type="term" value="F:2-methoxy-6-polyprenolphenol 4-hydroxylase activity"/>
    <property type="evidence" value="ECO:0007669"/>
    <property type="project" value="UniProtKB-EC"/>
</dbReference>
<dbReference type="PROSITE" id="PS01304">
    <property type="entry name" value="UBIH"/>
    <property type="match status" value="1"/>
</dbReference>
<dbReference type="InterPro" id="IPR018168">
    <property type="entry name" value="Ubi_Hdrlase_CS"/>
</dbReference>
<dbReference type="Pfam" id="PF01494">
    <property type="entry name" value="FAD_binding_3"/>
    <property type="match status" value="2"/>
</dbReference>
<dbReference type="SUPFAM" id="SSF51905">
    <property type="entry name" value="FAD/NAD(P)-binding domain"/>
    <property type="match status" value="1"/>
</dbReference>
<comment type="similarity">
    <text evidence="2 12">Belongs to the UbiH/COQ6 family.</text>
</comment>
<dbReference type="GO" id="GO:0016712">
    <property type="term" value="F:oxidoreductase activity, acting on paired donors, with incorporation or reduction of molecular oxygen, reduced flavin or flavoprotein as one donor, and incorporation of one atom of oxygen"/>
    <property type="evidence" value="ECO:0007669"/>
    <property type="project" value="UniProtKB-UniRule"/>
</dbReference>
<dbReference type="GO" id="GO:0031314">
    <property type="term" value="C:extrinsic component of mitochondrial inner membrane"/>
    <property type="evidence" value="ECO:0007669"/>
    <property type="project" value="UniProtKB-UniRule"/>
</dbReference>
<reference evidence="14 15" key="1">
    <citation type="journal article" date="2019" name="Sci. Rep.">
        <title>Orb-weaving spider Araneus ventricosus genome elucidates the spidroin gene catalogue.</title>
        <authorList>
            <person name="Kono N."/>
            <person name="Nakamura H."/>
            <person name="Ohtoshi R."/>
            <person name="Moran D.A.P."/>
            <person name="Shinohara A."/>
            <person name="Yoshida Y."/>
            <person name="Fujiwara M."/>
            <person name="Mori M."/>
            <person name="Tomita M."/>
            <person name="Arakawa K."/>
        </authorList>
    </citation>
    <scope>NUCLEOTIDE SEQUENCE [LARGE SCALE GENOMIC DNA]</scope>
</reference>
<keyword evidence="7" id="KW-0809">Transit peptide</keyword>
<dbReference type="InterPro" id="IPR000689">
    <property type="entry name" value="UbQ_mOase_COQ6"/>
</dbReference>
<dbReference type="OrthoDB" id="683240at2759"/>
<comment type="cofactor">
    <cofactor evidence="1 12">
        <name>FAD</name>
        <dbReference type="ChEBI" id="CHEBI:57692"/>
    </cofactor>
</comment>
<evidence type="ECO:0000256" key="12">
    <source>
        <dbReference type="HAMAP-Rule" id="MF_03193"/>
    </source>
</evidence>
<keyword evidence="3 12" id="KW-0285">Flavoprotein</keyword>
<evidence type="ECO:0000256" key="7">
    <source>
        <dbReference type="ARBA" id="ARBA00022946"/>
    </source>
</evidence>
<dbReference type="InterPro" id="IPR002938">
    <property type="entry name" value="FAD-bd"/>
</dbReference>
<dbReference type="InterPro" id="IPR036188">
    <property type="entry name" value="FAD/NAD-bd_sf"/>
</dbReference>
<feature type="domain" description="FAD-binding" evidence="13">
    <location>
        <begin position="38"/>
        <end position="261"/>
    </location>
</feature>
<dbReference type="PRINTS" id="PR00420">
    <property type="entry name" value="RNGMNOXGNASE"/>
</dbReference>
<sequence length="465" mass="51723">MNIFRTLRKVPFNSNLYVRRYLSVQSEDVERLSKTTWDVVISGGGMVGCALAASLGSSPLLSGKRVLLLETSPKTEYAIDPDRYSNRVCALNKNTKQLFDSFHAWDKICSIRMKEVRKMVVWESCSDARISFQHDGMHNDIAYIVENDVILNSLWSTINGLADKVHVLRGMKATEVSLPSNETDLVTVELQNGVPLKTKLLVGADGVNSLVRNKMKVKYLSWNYDQKGIVATLKLSEPTENVVAWQRFLPTGPIALLPLSDDLCSLVWTVSLPMCEKLLKMPEDQFVDSLNSSLWDEEKKNSVVESAILNLKNLISTLTPGYEPVRQLPPSILSVEPKSRAAFPLGLGHATEYVAPRVALVGDSAHRVHPLAGQGVNLGFGDVKCLTECLEKSVYNGDCIGSLQYLLEYETKRQRHVLPTMFAIDALNRIYKTEFTPFVLMRSLGVTALDACQPMKNIMIGQASV</sequence>
<evidence type="ECO:0000256" key="1">
    <source>
        <dbReference type="ARBA" id="ARBA00001974"/>
    </source>
</evidence>
<accession>A0A4Y2N7A1</accession>
<keyword evidence="8 12" id="KW-0560">Oxidoreductase</keyword>
<dbReference type="EC" id="1.14.15.46" evidence="12"/>
<dbReference type="Proteomes" id="UP000499080">
    <property type="component" value="Unassembled WGS sequence"/>
</dbReference>
<keyword evidence="6 12" id="KW-0274">FAD</keyword>
<organism evidence="14 15">
    <name type="scientific">Araneus ventricosus</name>
    <name type="common">Orbweaver spider</name>
    <name type="synonym">Epeira ventricosa</name>
    <dbReference type="NCBI Taxonomy" id="182803"/>
    <lineage>
        <taxon>Eukaryota</taxon>
        <taxon>Metazoa</taxon>
        <taxon>Ecdysozoa</taxon>
        <taxon>Arthropoda</taxon>
        <taxon>Chelicerata</taxon>
        <taxon>Arachnida</taxon>
        <taxon>Araneae</taxon>
        <taxon>Araneomorphae</taxon>
        <taxon>Entelegynae</taxon>
        <taxon>Araneoidea</taxon>
        <taxon>Araneidae</taxon>
        <taxon>Araneus</taxon>
    </lineage>
</organism>
<keyword evidence="15" id="KW-1185">Reference proteome</keyword>
<dbReference type="GO" id="GO:0106364">
    <property type="term" value="F:4-hydroxy-3-all-trans-polyprenylbenzoate oxygenase activity"/>
    <property type="evidence" value="ECO:0007669"/>
    <property type="project" value="UniProtKB-EC"/>
</dbReference>
<dbReference type="InterPro" id="IPR051205">
    <property type="entry name" value="UbiH/COQ6_monooxygenase"/>
</dbReference>
<dbReference type="NCBIfam" id="TIGR01989">
    <property type="entry name" value="COQ6"/>
    <property type="match status" value="1"/>
</dbReference>
<dbReference type="PANTHER" id="PTHR43876:SF7">
    <property type="entry name" value="UBIQUINONE BIOSYNTHESIS MONOOXYGENASE COQ6, MITOCHONDRIAL"/>
    <property type="match status" value="1"/>
</dbReference>
<evidence type="ECO:0000256" key="2">
    <source>
        <dbReference type="ARBA" id="ARBA00005349"/>
    </source>
</evidence>
<evidence type="ECO:0000256" key="11">
    <source>
        <dbReference type="ARBA" id="ARBA00023136"/>
    </source>
</evidence>
<feature type="domain" description="FAD-binding" evidence="13">
    <location>
        <begin position="332"/>
        <end position="417"/>
    </location>
</feature>
<comment type="catalytic activity">
    <reaction evidence="12">
        <text>a 4-hydroxy-3-(all-trans-polyprenyl)benzoate + 2 reduced [2Fe-2S]-[ferredoxin] + O2 + 2 H(+) = a 3,4-dihydroxy-5-(all-trans-polyprenyl)benzoate + 2 oxidized [2Fe-2S]-[ferredoxin] + H2O</text>
        <dbReference type="Rhea" id="RHEA:81195"/>
        <dbReference type="Rhea" id="RHEA-COMP:9514"/>
        <dbReference type="Rhea" id="RHEA-COMP:10000"/>
        <dbReference type="Rhea" id="RHEA-COMP:10001"/>
        <dbReference type="Rhea" id="RHEA-COMP:10930"/>
        <dbReference type="ChEBI" id="CHEBI:15377"/>
        <dbReference type="ChEBI" id="CHEBI:15378"/>
        <dbReference type="ChEBI" id="CHEBI:15379"/>
        <dbReference type="ChEBI" id="CHEBI:33737"/>
        <dbReference type="ChEBI" id="CHEBI:33738"/>
        <dbReference type="ChEBI" id="CHEBI:64694"/>
        <dbReference type="ChEBI" id="CHEBI:78396"/>
        <dbReference type="EC" id="1.14.15.45"/>
    </reaction>
</comment>
<evidence type="ECO:0000256" key="8">
    <source>
        <dbReference type="ARBA" id="ARBA00023002"/>
    </source>
</evidence>
<dbReference type="InterPro" id="IPR010971">
    <property type="entry name" value="UbiH/COQ6"/>
</dbReference>
<keyword evidence="10 12" id="KW-0496">Mitochondrion</keyword>
<evidence type="ECO:0000256" key="10">
    <source>
        <dbReference type="ARBA" id="ARBA00023128"/>
    </source>
</evidence>
<comment type="function">
    <text evidence="12">FAD-dependent monooxygenase required for two non-consecutive steps during ubiquinone biosynthesis. Required for the C5-ring hydroxylation during ubiquinone biosynthesis by catalyzing the hydroxylation of 4-hydroxy-3-(all-trans-polyprenyl)benzoic acid to 3,4-dihydroxy-5-(all-trans-polyprenyl)benzoic acid. Also acts downstream of coq4, for the C1-hydroxylation during ubiquinone biosynthesis by catalyzing the hydroxylation of 2-methoxy-6-(all-trans-polyprenyl)phenol to 2-methoxy-6-(all-trans-polyprenyl)benzene-1,4-diol. The electrons required for the hydroxylation reaction are funneled indirectly to coq6 from NADPH via a ferredoxin/ferredoxin reductase system.</text>
</comment>
<evidence type="ECO:0000256" key="9">
    <source>
        <dbReference type="ARBA" id="ARBA00023033"/>
    </source>
</evidence>
<comment type="catalytic activity">
    <reaction evidence="12">
        <text>a 2-methoxy-6-(all-trans-polyprenyl)phenol + 2 reduced [2Fe-2S]-[ferredoxin] + O2 + 2 H(+) = a 2-methoxy-6-(all-trans-polyprenyl)benzene-1,4-diol + 2 oxidized [2Fe-2S]-[ferredoxin] + H2O</text>
        <dbReference type="Rhea" id="RHEA:81183"/>
        <dbReference type="Rhea" id="RHEA-COMP:9551"/>
        <dbReference type="Rhea" id="RHEA-COMP:10000"/>
        <dbReference type="Rhea" id="RHEA-COMP:10001"/>
        <dbReference type="Rhea" id="RHEA-COMP:10858"/>
        <dbReference type="ChEBI" id="CHEBI:15377"/>
        <dbReference type="ChEBI" id="CHEBI:15378"/>
        <dbReference type="ChEBI" id="CHEBI:15379"/>
        <dbReference type="ChEBI" id="CHEBI:33737"/>
        <dbReference type="ChEBI" id="CHEBI:33738"/>
        <dbReference type="ChEBI" id="CHEBI:62731"/>
        <dbReference type="ChEBI" id="CHEBI:84166"/>
        <dbReference type="EC" id="1.14.15.46"/>
    </reaction>
</comment>